<dbReference type="PROSITE" id="PS50931">
    <property type="entry name" value="HTH_LYSR"/>
    <property type="match status" value="1"/>
</dbReference>
<keyword evidence="4" id="KW-0804">Transcription</keyword>
<keyword evidence="2" id="KW-0805">Transcription regulation</keyword>
<organism evidence="5 6">
    <name type="scientific">Neoasaia chiangmaiensis</name>
    <dbReference type="NCBI Taxonomy" id="320497"/>
    <lineage>
        <taxon>Bacteria</taxon>
        <taxon>Pseudomonadati</taxon>
        <taxon>Pseudomonadota</taxon>
        <taxon>Alphaproteobacteria</taxon>
        <taxon>Acetobacterales</taxon>
        <taxon>Acetobacteraceae</taxon>
        <taxon>Neoasaia</taxon>
    </lineage>
</organism>
<sequence length="307" mass="34476">MTFIRPPLEVWQLICAITAAERGSIRRAAEDLGTRPARIRRHLLRIEDVTGLSLFHRTHAGIRATREGERFLKEATRLLRDFDGLSNRKNRDWTSVSSVLRAGIQAPVITGRMTTVLAKSRARRPDVEIMLESRGRRRLLRSLDLGYIDVAILAGDFQAYDFETRHLWTERLAIALPERHRFAGCRALAWADVRGETFVTGSDGRGQAFERILRRGLGDQTDTPRVIRQKVPQADILGFVRAGVALCLTTDAWREMRVPGVQFVTLTGGNAVTHLDYTAAWRQGQRNDALDLFIESASTFAATGSIS</sequence>
<dbReference type="AlphaFoldDB" id="A0A1U9KTB9"/>
<dbReference type="KEGG" id="nch:A0U93_15480"/>
<dbReference type="SUPFAM" id="SSF46785">
    <property type="entry name" value="Winged helix' DNA-binding domain"/>
    <property type="match status" value="1"/>
</dbReference>
<evidence type="ECO:0000256" key="3">
    <source>
        <dbReference type="ARBA" id="ARBA00023125"/>
    </source>
</evidence>
<proteinExistence type="inferred from homology"/>
<keyword evidence="6" id="KW-1185">Reference proteome</keyword>
<dbReference type="Gene3D" id="3.40.190.10">
    <property type="entry name" value="Periplasmic binding protein-like II"/>
    <property type="match status" value="2"/>
</dbReference>
<protein>
    <submittedName>
        <fullName evidence="5">Uncharacterized protein</fullName>
    </submittedName>
</protein>
<accession>A0A1U9KTB9</accession>
<name>A0A1U9KTB9_9PROT</name>
<dbReference type="InterPro" id="IPR036388">
    <property type="entry name" value="WH-like_DNA-bd_sf"/>
</dbReference>
<evidence type="ECO:0000313" key="5">
    <source>
        <dbReference type="EMBL" id="AQS89084.1"/>
    </source>
</evidence>
<dbReference type="GO" id="GO:0032993">
    <property type="term" value="C:protein-DNA complex"/>
    <property type="evidence" value="ECO:0007669"/>
    <property type="project" value="TreeGrafter"/>
</dbReference>
<evidence type="ECO:0000256" key="4">
    <source>
        <dbReference type="ARBA" id="ARBA00023163"/>
    </source>
</evidence>
<dbReference type="SUPFAM" id="SSF53850">
    <property type="entry name" value="Periplasmic binding protein-like II"/>
    <property type="match status" value="1"/>
</dbReference>
<gene>
    <name evidence="5" type="ORF">A0U93_15480</name>
</gene>
<dbReference type="Proteomes" id="UP000188604">
    <property type="component" value="Chromosome"/>
</dbReference>
<dbReference type="RefSeq" id="WP_077808141.1">
    <property type="nucleotide sequence ID" value="NZ_BJXS01000011.1"/>
</dbReference>
<dbReference type="Pfam" id="PF00126">
    <property type="entry name" value="HTH_1"/>
    <property type="match status" value="1"/>
</dbReference>
<dbReference type="EMBL" id="CP014691">
    <property type="protein sequence ID" value="AQS89084.1"/>
    <property type="molecule type" value="Genomic_DNA"/>
</dbReference>
<dbReference type="InterPro" id="IPR000847">
    <property type="entry name" value="LysR_HTH_N"/>
</dbReference>
<dbReference type="GO" id="GO:0003677">
    <property type="term" value="F:DNA binding"/>
    <property type="evidence" value="ECO:0007669"/>
    <property type="project" value="UniProtKB-KW"/>
</dbReference>
<dbReference type="Gene3D" id="1.10.10.10">
    <property type="entry name" value="Winged helix-like DNA-binding domain superfamily/Winged helix DNA-binding domain"/>
    <property type="match status" value="1"/>
</dbReference>
<dbReference type="PANTHER" id="PTHR30346">
    <property type="entry name" value="TRANSCRIPTIONAL DUAL REGULATOR HCAR-RELATED"/>
    <property type="match status" value="1"/>
</dbReference>
<dbReference type="OrthoDB" id="7282659at2"/>
<dbReference type="STRING" id="320497.A0U93_15480"/>
<evidence type="ECO:0000313" key="6">
    <source>
        <dbReference type="Proteomes" id="UP000188604"/>
    </source>
</evidence>
<dbReference type="CDD" id="cd08414">
    <property type="entry name" value="PBP2_LTTR_aromatics_like"/>
    <property type="match status" value="1"/>
</dbReference>
<evidence type="ECO:0000256" key="2">
    <source>
        <dbReference type="ARBA" id="ARBA00023015"/>
    </source>
</evidence>
<comment type="similarity">
    <text evidence="1">Belongs to the LysR transcriptional regulatory family.</text>
</comment>
<dbReference type="PANTHER" id="PTHR30346:SF0">
    <property type="entry name" value="HCA OPERON TRANSCRIPTIONAL ACTIVATOR HCAR"/>
    <property type="match status" value="1"/>
</dbReference>
<reference evidence="5 6" key="1">
    <citation type="submission" date="2016-03" db="EMBL/GenBank/DDBJ databases">
        <title>Acetic acid bacteria sequencing.</title>
        <authorList>
            <person name="Brandt J."/>
            <person name="Jakob F."/>
            <person name="Vogel R.F."/>
        </authorList>
    </citation>
    <scope>NUCLEOTIDE SEQUENCE [LARGE SCALE GENOMIC DNA]</scope>
    <source>
        <strain evidence="5 6">NBRC 101099</strain>
    </source>
</reference>
<dbReference type="GO" id="GO:0003700">
    <property type="term" value="F:DNA-binding transcription factor activity"/>
    <property type="evidence" value="ECO:0007669"/>
    <property type="project" value="InterPro"/>
</dbReference>
<dbReference type="InterPro" id="IPR036390">
    <property type="entry name" value="WH_DNA-bd_sf"/>
</dbReference>
<dbReference type="InterPro" id="IPR005119">
    <property type="entry name" value="LysR_subst-bd"/>
</dbReference>
<dbReference type="Pfam" id="PF03466">
    <property type="entry name" value="LysR_substrate"/>
    <property type="match status" value="1"/>
</dbReference>
<keyword evidence="3" id="KW-0238">DNA-binding</keyword>
<evidence type="ECO:0000256" key="1">
    <source>
        <dbReference type="ARBA" id="ARBA00009437"/>
    </source>
</evidence>